<sequence>MLLRPLQLIAGVIALSTAVIWIKASTTHPVALSAIRLSLAALLLTPLELRMRRRHAITLAVDHPDLSRRTWIAGAVLAAHFIAWAIGARLTATAQASLIVNLAPVALPFFLVFLAHERINRREILGTAIVIIGLLVLTLRDALTATGNALGNVVCIIAMLFFAVYLALGRRNRDIPSIWLYVVPVYRHAAVFALLAATPWILDGVAWTSPREWFLLLGLTCLPTMIGHSLINRAMRHFRGQVVSLTNCGQFISAGTLAYLLWGERPDAVFFLAAAIVVTGIVLVVRAKDAA</sequence>
<evidence type="ECO:0000256" key="1">
    <source>
        <dbReference type="ARBA" id="ARBA00004141"/>
    </source>
</evidence>
<dbReference type="InterPro" id="IPR050638">
    <property type="entry name" value="AA-Vitamin_Transporters"/>
</dbReference>
<evidence type="ECO:0000313" key="8">
    <source>
        <dbReference type="EMBL" id="WRQ86690.1"/>
    </source>
</evidence>
<evidence type="ECO:0000256" key="2">
    <source>
        <dbReference type="ARBA" id="ARBA00007362"/>
    </source>
</evidence>
<reference evidence="8 9" key="1">
    <citation type="submission" date="2021-08" db="EMBL/GenBank/DDBJ databases">
        <authorList>
            <person name="Zhang D."/>
            <person name="Zhang A."/>
            <person name="Wang L."/>
        </authorList>
    </citation>
    <scope>NUCLEOTIDE SEQUENCE [LARGE SCALE GENOMIC DNA]</scope>
    <source>
        <strain evidence="8 9">WL0086</strain>
    </source>
</reference>
<dbReference type="Proteomes" id="UP000738431">
    <property type="component" value="Chromosome"/>
</dbReference>
<proteinExistence type="inferred from homology"/>
<keyword evidence="3 6" id="KW-0812">Transmembrane</keyword>
<feature type="transmembrane region" description="Helical" evidence="6">
    <location>
        <begin position="180"/>
        <end position="201"/>
    </location>
</feature>
<feature type="transmembrane region" description="Helical" evidence="6">
    <location>
        <begin position="124"/>
        <end position="143"/>
    </location>
</feature>
<feature type="transmembrane region" description="Helical" evidence="6">
    <location>
        <begin position="149"/>
        <end position="168"/>
    </location>
</feature>
<accession>A0ABZ1C5Q5</accession>
<protein>
    <submittedName>
        <fullName evidence="8">DMT family transporter</fullName>
    </submittedName>
</protein>
<dbReference type="Pfam" id="PF00892">
    <property type="entry name" value="EamA"/>
    <property type="match status" value="2"/>
</dbReference>
<dbReference type="InterPro" id="IPR000620">
    <property type="entry name" value="EamA_dom"/>
</dbReference>
<evidence type="ECO:0000313" key="9">
    <source>
        <dbReference type="Proteomes" id="UP000738431"/>
    </source>
</evidence>
<feature type="transmembrane region" description="Helical" evidence="6">
    <location>
        <begin position="96"/>
        <end position="115"/>
    </location>
</feature>
<keyword evidence="9" id="KW-1185">Reference proteome</keyword>
<dbReference type="RefSeq" id="WP_221030527.1">
    <property type="nucleotide sequence ID" value="NZ_CP139781.1"/>
</dbReference>
<evidence type="ECO:0000259" key="7">
    <source>
        <dbReference type="Pfam" id="PF00892"/>
    </source>
</evidence>
<feature type="transmembrane region" description="Helical" evidence="6">
    <location>
        <begin position="70"/>
        <end position="90"/>
    </location>
</feature>
<evidence type="ECO:0000256" key="4">
    <source>
        <dbReference type="ARBA" id="ARBA00022989"/>
    </source>
</evidence>
<dbReference type="PANTHER" id="PTHR32322">
    <property type="entry name" value="INNER MEMBRANE TRANSPORTER"/>
    <property type="match status" value="1"/>
</dbReference>
<feature type="domain" description="EamA" evidence="7">
    <location>
        <begin position="150"/>
        <end position="285"/>
    </location>
</feature>
<dbReference type="EMBL" id="CP139781">
    <property type="protein sequence ID" value="WRQ86690.1"/>
    <property type="molecule type" value="Genomic_DNA"/>
</dbReference>
<keyword evidence="5 6" id="KW-0472">Membrane</keyword>
<reference evidence="8 9" key="2">
    <citation type="submission" date="2023-12" db="EMBL/GenBank/DDBJ databases">
        <title>Description of an unclassified Opitutus bacterium of Verrucomicrobiota.</title>
        <authorList>
            <person name="Zhang D.-F."/>
        </authorList>
    </citation>
    <scope>NUCLEOTIDE SEQUENCE [LARGE SCALE GENOMIC DNA]</scope>
    <source>
        <strain evidence="8 9">WL0086</strain>
    </source>
</reference>
<comment type="similarity">
    <text evidence="2">Belongs to the EamA transporter family.</text>
</comment>
<feature type="transmembrane region" description="Helical" evidence="6">
    <location>
        <begin position="268"/>
        <end position="285"/>
    </location>
</feature>
<evidence type="ECO:0000256" key="3">
    <source>
        <dbReference type="ARBA" id="ARBA00022692"/>
    </source>
</evidence>
<feature type="transmembrane region" description="Helical" evidence="6">
    <location>
        <begin position="243"/>
        <end position="262"/>
    </location>
</feature>
<organism evidence="8 9">
    <name type="scientific">Actomonas aquatica</name>
    <dbReference type="NCBI Taxonomy" id="2866162"/>
    <lineage>
        <taxon>Bacteria</taxon>
        <taxon>Pseudomonadati</taxon>
        <taxon>Verrucomicrobiota</taxon>
        <taxon>Opitutia</taxon>
        <taxon>Opitutales</taxon>
        <taxon>Opitutaceae</taxon>
        <taxon>Actomonas</taxon>
    </lineage>
</organism>
<dbReference type="InterPro" id="IPR037185">
    <property type="entry name" value="EmrE-like"/>
</dbReference>
<evidence type="ECO:0000256" key="5">
    <source>
        <dbReference type="ARBA" id="ARBA00023136"/>
    </source>
</evidence>
<gene>
    <name evidence="8" type="ORF">K1X11_017900</name>
</gene>
<feature type="transmembrane region" description="Helical" evidence="6">
    <location>
        <begin position="213"/>
        <end position="231"/>
    </location>
</feature>
<feature type="transmembrane region" description="Helical" evidence="6">
    <location>
        <begin position="7"/>
        <end position="24"/>
    </location>
</feature>
<evidence type="ECO:0000256" key="6">
    <source>
        <dbReference type="SAM" id="Phobius"/>
    </source>
</evidence>
<comment type="subcellular location">
    <subcellularLocation>
        <location evidence="1">Membrane</location>
        <topology evidence="1">Multi-pass membrane protein</topology>
    </subcellularLocation>
</comment>
<feature type="domain" description="EamA" evidence="7">
    <location>
        <begin position="8"/>
        <end position="138"/>
    </location>
</feature>
<dbReference type="PANTHER" id="PTHR32322:SF2">
    <property type="entry name" value="EAMA DOMAIN-CONTAINING PROTEIN"/>
    <property type="match status" value="1"/>
</dbReference>
<name>A0ABZ1C5Q5_9BACT</name>
<keyword evidence="4 6" id="KW-1133">Transmembrane helix</keyword>
<feature type="transmembrane region" description="Helical" evidence="6">
    <location>
        <begin position="30"/>
        <end position="49"/>
    </location>
</feature>
<dbReference type="SUPFAM" id="SSF103481">
    <property type="entry name" value="Multidrug resistance efflux transporter EmrE"/>
    <property type="match status" value="2"/>
</dbReference>